<protein>
    <recommendedName>
        <fullName evidence="1">DUF2264 domain-containing protein</fullName>
    </recommendedName>
</protein>
<organism evidence="2 3">
    <name type="scientific">Arachidicoccus rhizosphaerae</name>
    <dbReference type="NCBI Taxonomy" id="551991"/>
    <lineage>
        <taxon>Bacteria</taxon>
        <taxon>Pseudomonadati</taxon>
        <taxon>Bacteroidota</taxon>
        <taxon>Chitinophagia</taxon>
        <taxon>Chitinophagales</taxon>
        <taxon>Chitinophagaceae</taxon>
        <taxon>Arachidicoccus</taxon>
    </lineage>
</organism>
<dbReference type="AlphaFoldDB" id="A0A1H3Z0J4"/>
<keyword evidence="3" id="KW-1185">Reference proteome</keyword>
<accession>A0A1H3Z0J4</accession>
<dbReference type="InterPro" id="IPR016624">
    <property type="entry name" value="UCP014753"/>
</dbReference>
<dbReference type="Pfam" id="PF10022">
    <property type="entry name" value="DUF2264"/>
    <property type="match status" value="1"/>
</dbReference>
<dbReference type="PIRSF" id="PIRSF014753">
    <property type="entry name" value="UCP014753"/>
    <property type="match status" value="1"/>
</dbReference>
<dbReference type="PANTHER" id="PTHR35339:SF3">
    <property type="entry name" value="DUF2264 DOMAIN-CONTAINING PROTEIN"/>
    <property type="match status" value="1"/>
</dbReference>
<gene>
    <name evidence="2" type="ORF">SAMN05192529_109154</name>
</gene>
<dbReference type="RefSeq" id="WP_091397294.1">
    <property type="nucleotide sequence ID" value="NZ_FNQY01000009.1"/>
</dbReference>
<dbReference type="EMBL" id="FNQY01000009">
    <property type="protein sequence ID" value="SEA16948.1"/>
    <property type="molecule type" value="Genomic_DNA"/>
</dbReference>
<name>A0A1H3Z0J4_9BACT</name>
<dbReference type="InterPro" id="IPR049349">
    <property type="entry name" value="DUF2264_N"/>
</dbReference>
<dbReference type="OrthoDB" id="9813465at2"/>
<dbReference type="STRING" id="551991.SAMN05192529_109154"/>
<evidence type="ECO:0000313" key="2">
    <source>
        <dbReference type="EMBL" id="SEA16948.1"/>
    </source>
</evidence>
<evidence type="ECO:0000313" key="3">
    <source>
        <dbReference type="Proteomes" id="UP000199041"/>
    </source>
</evidence>
<feature type="domain" description="DUF2264" evidence="1">
    <location>
        <begin position="60"/>
        <end position="418"/>
    </location>
</feature>
<dbReference type="PANTHER" id="PTHR35339">
    <property type="entry name" value="LINALOOL DEHYDRATASE_ISOMERASE DOMAIN-CONTAINING PROTEIN"/>
    <property type="match status" value="1"/>
</dbReference>
<reference evidence="2 3" key="1">
    <citation type="submission" date="2016-10" db="EMBL/GenBank/DDBJ databases">
        <authorList>
            <person name="de Groot N.N."/>
        </authorList>
    </citation>
    <scope>NUCLEOTIDE SEQUENCE [LARGE SCALE GENOMIC DNA]</scope>
    <source>
        <strain evidence="2 3">Vu-144</strain>
    </source>
</reference>
<dbReference type="Proteomes" id="UP000199041">
    <property type="component" value="Unassembled WGS sequence"/>
</dbReference>
<proteinExistence type="predicted"/>
<evidence type="ECO:0000259" key="1">
    <source>
        <dbReference type="Pfam" id="PF10022"/>
    </source>
</evidence>
<sequence>MANRRQILKAMMLGGTISLGGLPLRLLARNNEADIKKTGKREAPGVPAPDGLLENGTAVRAYWVELLYKMAAPVLLNLEKDELRKNMVVRKSPTFDSRTIDVTYLEAVGRTLAGVAPWLELPEDNSKEGQLRKRLREAAVKGLANSVNPEAKDCLNFTKEMQPIVDTAYYVQAFIRAPKALWEPLDSITKQRVVAAVKSLRNRKPFESNWVIFGSMAEAFLLSIGEDYDNERLMHGVERLKGWYVGDGWYSDGPRFAFDYYNAYVMHPFMVDTLKILSDHKLVAEKDYLQAHKRMVRYAEQQEKMISPEGTFPPIGRSIPYRTGAFQALAMVSWKQDLPQHIDPAQVRGALTKVYHNMFTKVNSFDKDGWLELGFVGSQPDVADYYTSTGSLYMATLSFLPLGLPADNAFWKNPPVDWTAKAAWAGQPFHKDYHVDY</sequence>